<evidence type="ECO:0000256" key="3">
    <source>
        <dbReference type="ARBA" id="ARBA00022617"/>
    </source>
</evidence>
<dbReference type="PANTHER" id="PTHR10978">
    <property type="entry name" value="SUCCINATE DEHYDROGENASE CYTOCHROME B560 SUBUNIT"/>
    <property type="match status" value="1"/>
</dbReference>
<evidence type="ECO:0000256" key="9">
    <source>
        <dbReference type="SAM" id="Phobius"/>
    </source>
</evidence>
<dbReference type="InterPro" id="IPR014314">
    <property type="entry name" value="Succ_DH_cytb556"/>
</dbReference>
<dbReference type="InterPro" id="IPR018495">
    <property type="entry name" value="Succ_DH_cyt_bsu_CS"/>
</dbReference>
<feature type="non-terminal residue" evidence="10">
    <location>
        <position position="1"/>
    </location>
</feature>
<dbReference type="NCBIfam" id="TIGR02970">
    <property type="entry name" value="succ_dehyd_cytB"/>
    <property type="match status" value="1"/>
</dbReference>
<evidence type="ECO:0000256" key="1">
    <source>
        <dbReference type="ARBA" id="ARBA00004141"/>
    </source>
</evidence>
<dbReference type="SUPFAM" id="SSF81343">
    <property type="entry name" value="Fumarate reductase respiratory complex transmembrane subunits"/>
    <property type="match status" value="1"/>
</dbReference>
<dbReference type="GO" id="GO:0016020">
    <property type="term" value="C:membrane"/>
    <property type="evidence" value="ECO:0007669"/>
    <property type="project" value="UniProtKB-SubCell"/>
</dbReference>
<evidence type="ECO:0000313" key="11">
    <source>
        <dbReference type="Proteomes" id="UP000053105"/>
    </source>
</evidence>
<sequence length="175" mass="19237">NMALCYMRLLCRRNINPCTFRNLYTSSSKNVAVSKPFFMESTICETHDEKNLRLKRPMSPHLSIYQVQLTSLLSVSHRTTGIILSSYAMLLGFGTLLIPGGIPCLIEILTNLGLSAPVLFAGKTLIAFPATFHTFNGFRHLAWDLGMFLTIKEVYSTGYAVTALSGISALALAAI</sequence>
<dbReference type="STRING" id="166423.A0A0M9A8S7"/>
<dbReference type="Gene3D" id="1.20.1300.10">
    <property type="entry name" value="Fumarate reductase/succinate dehydrogenase, transmembrane subunit"/>
    <property type="match status" value="1"/>
</dbReference>
<name>A0A0M9A8S7_9HYME</name>
<dbReference type="InterPro" id="IPR034804">
    <property type="entry name" value="SQR/QFR_C/D"/>
</dbReference>
<dbReference type="Proteomes" id="UP000053105">
    <property type="component" value="Unassembled WGS sequence"/>
</dbReference>
<dbReference type="FunFam" id="1.20.1300.10:FF:000011">
    <property type="entry name" value="Succinate dehydrogenase cytochrome b560 subunit"/>
    <property type="match status" value="1"/>
</dbReference>
<feature type="transmembrane region" description="Helical" evidence="9">
    <location>
        <begin position="155"/>
        <end position="174"/>
    </location>
</feature>
<dbReference type="OrthoDB" id="588261at2759"/>
<protein>
    <submittedName>
        <fullName evidence="10">Succinate dehydrogenase cytochrome b560 subunit, mitochondrial</fullName>
    </submittedName>
</protein>
<reference evidence="10 11" key="1">
    <citation type="submission" date="2015-07" db="EMBL/GenBank/DDBJ databases">
        <title>The genome of Melipona quadrifasciata.</title>
        <authorList>
            <person name="Pan H."/>
            <person name="Kapheim K."/>
        </authorList>
    </citation>
    <scope>NUCLEOTIDE SEQUENCE [LARGE SCALE GENOMIC DNA]</scope>
    <source>
        <strain evidence="10">0111107301</strain>
        <tissue evidence="10">Whole body</tissue>
    </source>
</reference>
<keyword evidence="7" id="KW-0408">Iron</keyword>
<dbReference type="CDD" id="cd03499">
    <property type="entry name" value="SQR_TypeC_SdhC"/>
    <property type="match status" value="1"/>
</dbReference>
<dbReference type="PROSITE" id="PS01000">
    <property type="entry name" value="SDH_CYT_1"/>
    <property type="match status" value="1"/>
</dbReference>
<dbReference type="GO" id="GO:0009055">
    <property type="term" value="F:electron transfer activity"/>
    <property type="evidence" value="ECO:0007669"/>
    <property type="project" value="InterPro"/>
</dbReference>
<dbReference type="AlphaFoldDB" id="A0A0M9A8S7"/>
<evidence type="ECO:0000256" key="5">
    <source>
        <dbReference type="ARBA" id="ARBA00022723"/>
    </source>
</evidence>
<gene>
    <name evidence="10" type="ORF">WN51_02813</name>
</gene>
<keyword evidence="5" id="KW-0479">Metal-binding</keyword>
<keyword evidence="3" id="KW-0349">Heme</keyword>
<keyword evidence="11" id="KW-1185">Reference proteome</keyword>
<dbReference type="GO" id="GO:0046872">
    <property type="term" value="F:metal ion binding"/>
    <property type="evidence" value="ECO:0007669"/>
    <property type="project" value="UniProtKB-KW"/>
</dbReference>
<evidence type="ECO:0000256" key="8">
    <source>
        <dbReference type="ARBA" id="ARBA00023136"/>
    </source>
</evidence>
<comment type="pathway">
    <text evidence="2">Carbohydrate metabolism; tricarboxylic acid cycle.</text>
</comment>
<dbReference type="Pfam" id="PF01127">
    <property type="entry name" value="Sdh_cyt"/>
    <property type="match status" value="1"/>
</dbReference>
<organism evidence="10 11">
    <name type="scientific">Melipona quadrifasciata</name>
    <dbReference type="NCBI Taxonomy" id="166423"/>
    <lineage>
        <taxon>Eukaryota</taxon>
        <taxon>Metazoa</taxon>
        <taxon>Ecdysozoa</taxon>
        <taxon>Arthropoda</taxon>
        <taxon>Hexapoda</taxon>
        <taxon>Insecta</taxon>
        <taxon>Pterygota</taxon>
        <taxon>Neoptera</taxon>
        <taxon>Endopterygota</taxon>
        <taxon>Hymenoptera</taxon>
        <taxon>Apocrita</taxon>
        <taxon>Aculeata</taxon>
        <taxon>Apoidea</taxon>
        <taxon>Anthophila</taxon>
        <taxon>Apidae</taxon>
        <taxon>Melipona</taxon>
    </lineage>
</organism>
<dbReference type="PANTHER" id="PTHR10978:SF5">
    <property type="entry name" value="SUCCINATE DEHYDROGENASE CYTOCHROME B560 SUBUNIT, MITOCHONDRIAL"/>
    <property type="match status" value="1"/>
</dbReference>
<keyword evidence="6 9" id="KW-1133">Transmembrane helix</keyword>
<dbReference type="EMBL" id="KQ435711">
    <property type="protein sequence ID" value="KOX79547.1"/>
    <property type="molecule type" value="Genomic_DNA"/>
</dbReference>
<evidence type="ECO:0000256" key="6">
    <source>
        <dbReference type="ARBA" id="ARBA00022989"/>
    </source>
</evidence>
<dbReference type="InterPro" id="IPR000701">
    <property type="entry name" value="SuccDH_FuR_B_TM-su"/>
</dbReference>
<dbReference type="GO" id="GO:0005739">
    <property type="term" value="C:mitochondrion"/>
    <property type="evidence" value="ECO:0007669"/>
    <property type="project" value="GOC"/>
</dbReference>
<keyword evidence="8 9" id="KW-0472">Membrane</keyword>
<dbReference type="GO" id="GO:0006099">
    <property type="term" value="P:tricarboxylic acid cycle"/>
    <property type="evidence" value="ECO:0007669"/>
    <property type="project" value="InterPro"/>
</dbReference>
<feature type="transmembrane region" description="Helical" evidence="9">
    <location>
        <begin position="118"/>
        <end position="135"/>
    </location>
</feature>
<evidence type="ECO:0000256" key="7">
    <source>
        <dbReference type="ARBA" id="ARBA00023004"/>
    </source>
</evidence>
<dbReference type="GO" id="GO:0006121">
    <property type="term" value="P:mitochondrial electron transport, succinate to ubiquinone"/>
    <property type="evidence" value="ECO:0007669"/>
    <property type="project" value="TreeGrafter"/>
</dbReference>
<evidence type="ECO:0000256" key="4">
    <source>
        <dbReference type="ARBA" id="ARBA00022692"/>
    </source>
</evidence>
<proteinExistence type="predicted"/>
<comment type="subcellular location">
    <subcellularLocation>
        <location evidence="1">Membrane</location>
        <topology evidence="1">Multi-pass membrane protein</topology>
    </subcellularLocation>
</comment>
<feature type="transmembrane region" description="Helical" evidence="9">
    <location>
        <begin position="82"/>
        <end position="106"/>
    </location>
</feature>
<keyword evidence="4 9" id="KW-0812">Transmembrane</keyword>
<evidence type="ECO:0000313" key="10">
    <source>
        <dbReference type="EMBL" id="KOX79547.1"/>
    </source>
</evidence>
<evidence type="ECO:0000256" key="2">
    <source>
        <dbReference type="ARBA" id="ARBA00005163"/>
    </source>
</evidence>
<accession>A0A0M9A8S7</accession>